<dbReference type="EMBL" id="FNQM01000015">
    <property type="protein sequence ID" value="SEA87294.1"/>
    <property type="molecule type" value="Genomic_DNA"/>
</dbReference>
<dbReference type="Proteomes" id="UP000198703">
    <property type="component" value="Unassembled WGS sequence"/>
</dbReference>
<evidence type="ECO:0000313" key="3">
    <source>
        <dbReference type="Proteomes" id="UP000198703"/>
    </source>
</evidence>
<proteinExistence type="predicted"/>
<evidence type="ECO:0000259" key="1">
    <source>
        <dbReference type="Pfam" id="PF24623"/>
    </source>
</evidence>
<dbReference type="AlphaFoldDB" id="A0A1H4EQB7"/>
<organism evidence="2 3">
    <name type="scientific">Rubrimonas cliftonensis</name>
    <dbReference type="NCBI Taxonomy" id="89524"/>
    <lineage>
        <taxon>Bacteria</taxon>
        <taxon>Pseudomonadati</taxon>
        <taxon>Pseudomonadota</taxon>
        <taxon>Alphaproteobacteria</taxon>
        <taxon>Rhodobacterales</taxon>
        <taxon>Paracoccaceae</taxon>
        <taxon>Rubrimonas</taxon>
    </lineage>
</organism>
<gene>
    <name evidence="2" type="ORF">SAMN05444370_11542</name>
</gene>
<dbReference type="InterPro" id="IPR056911">
    <property type="entry name" value="Phage_Znf_bind_put"/>
</dbReference>
<protein>
    <recommendedName>
        <fullName evidence="1">DNA-binding phage zinc finger domain-containing protein</fullName>
    </recommendedName>
</protein>
<dbReference type="Pfam" id="PF24623">
    <property type="entry name" value="Phage_zn_bind_8"/>
    <property type="match status" value="1"/>
</dbReference>
<evidence type="ECO:0000313" key="2">
    <source>
        <dbReference type="EMBL" id="SEA87294.1"/>
    </source>
</evidence>
<sequence length="99" mass="10170">MTDDDPAGDFCGFAHPVLAVACPDCKARIGAMCMRPSGHRASDFHQSRKAAADAAFIARHGAAASIERTAAGWAIDPTGDAEARATDAAGSDLPLFAAR</sequence>
<reference evidence="2 3" key="1">
    <citation type="submission" date="2016-10" db="EMBL/GenBank/DDBJ databases">
        <authorList>
            <person name="de Groot N.N."/>
        </authorList>
    </citation>
    <scope>NUCLEOTIDE SEQUENCE [LARGE SCALE GENOMIC DNA]</scope>
    <source>
        <strain evidence="2 3">DSM 15345</strain>
    </source>
</reference>
<dbReference type="STRING" id="89524.SAMN05444370_11542"/>
<feature type="domain" description="DNA-binding phage zinc finger" evidence="1">
    <location>
        <begin position="14"/>
        <end position="63"/>
    </location>
</feature>
<keyword evidence="3" id="KW-1185">Reference proteome</keyword>
<accession>A0A1H4EQB7</accession>
<dbReference type="RefSeq" id="WP_175478977.1">
    <property type="nucleotide sequence ID" value="NZ_FNQM01000015.1"/>
</dbReference>
<name>A0A1H4EQB7_9RHOB</name>